<dbReference type="Pfam" id="PF00293">
    <property type="entry name" value="NUDIX"/>
    <property type="match status" value="1"/>
</dbReference>
<evidence type="ECO:0000256" key="1">
    <source>
        <dbReference type="ARBA" id="ARBA00001946"/>
    </source>
</evidence>
<dbReference type="EMBL" id="RJJC01000001">
    <property type="protein sequence ID" value="RNJ26488.1"/>
    <property type="molecule type" value="Genomic_DNA"/>
</dbReference>
<reference evidence="6 7" key="1">
    <citation type="submission" date="2018-11" db="EMBL/GenBank/DDBJ databases">
        <title>Genome sequences of Natronomonas sp. CBA1133.</title>
        <authorList>
            <person name="Roh S.W."/>
            <person name="Cha I.-T."/>
        </authorList>
    </citation>
    <scope>NUCLEOTIDE SEQUENCE [LARGE SCALE GENOMIC DNA]</scope>
    <source>
        <strain evidence="6 7">CBA1133</strain>
    </source>
</reference>
<proteinExistence type="predicted"/>
<feature type="region of interest" description="Disordered" evidence="4">
    <location>
        <begin position="20"/>
        <end position="52"/>
    </location>
</feature>
<dbReference type="SUPFAM" id="SSF55811">
    <property type="entry name" value="Nudix"/>
    <property type="match status" value="1"/>
</dbReference>
<dbReference type="Proteomes" id="UP000270581">
    <property type="component" value="Unassembled WGS sequence"/>
</dbReference>
<dbReference type="PANTHER" id="PTHR43046:SF12">
    <property type="entry name" value="GDP-MANNOSE MANNOSYL HYDROLASE"/>
    <property type="match status" value="1"/>
</dbReference>
<dbReference type="PROSITE" id="PS51462">
    <property type="entry name" value="NUDIX"/>
    <property type="match status" value="1"/>
</dbReference>
<protein>
    <submittedName>
        <fullName evidence="6">NUDIX hydrolase</fullName>
    </submittedName>
</protein>
<keyword evidence="7" id="KW-1185">Reference proteome</keyword>
<dbReference type="InterPro" id="IPR015797">
    <property type="entry name" value="NUDIX_hydrolase-like_dom_sf"/>
</dbReference>
<evidence type="ECO:0000313" key="7">
    <source>
        <dbReference type="Proteomes" id="UP000270581"/>
    </source>
</evidence>
<sequence>MGDDWAATRREIESYTETTLDRLESEWSVESRRPTLELGPRGHDPDAPPASASECLDHIGGIASVIVFYTDEHRETVLVYNRAGGWEPPGGVVENGQSLAETARTEAREETGLTVSLTDLLYTRTVEFAFADGSTVPLPVAQFVGHRTDGTLRIEREGRTHPGCTRATGLFDIETLPEVRRERAAIADLLNDPPAWEPGDE</sequence>
<dbReference type="Gene3D" id="3.90.79.10">
    <property type="entry name" value="Nucleoside Triphosphate Pyrophosphohydrolase"/>
    <property type="match status" value="1"/>
</dbReference>
<evidence type="ECO:0000256" key="4">
    <source>
        <dbReference type="SAM" id="MobiDB-lite"/>
    </source>
</evidence>
<feature type="compositionally biased region" description="Basic and acidic residues" evidence="4">
    <location>
        <begin position="20"/>
        <end position="46"/>
    </location>
</feature>
<evidence type="ECO:0000256" key="3">
    <source>
        <dbReference type="ARBA" id="ARBA00022842"/>
    </source>
</evidence>
<dbReference type="RefSeq" id="WP_075936489.1">
    <property type="nucleotide sequence ID" value="NZ_BDJH01000002.1"/>
</dbReference>
<keyword evidence="3" id="KW-0460">Magnesium</keyword>
<keyword evidence="2 6" id="KW-0378">Hydrolase</keyword>
<evidence type="ECO:0000256" key="2">
    <source>
        <dbReference type="ARBA" id="ARBA00022801"/>
    </source>
</evidence>
<comment type="cofactor">
    <cofactor evidence="1">
        <name>Mg(2+)</name>
        <dbReference type="ChEBI" id="CHEBI:18420"/>
    </cofactor>
</comment>
<feature type="domain" description="Nudix hydrolase" evidence="5">
    <location>
        <begin position="60"/>
        <end position="197"/>
    </location>
</feature>
<comment type="caution">
    <text evidence="6">The sequence shown here is derived from an EMBL/GenBank/DDBJ whole genome shotgun (WGS) entry which is preliminary data.</text>
</comment>
<dbReference type="InterPro" id="IPR000086">
    <property type="entry name" value="NUDIX_hydrolase_dom"/>
</dbReference>
<evidence type="ECO:0000259" key="5">
    <source>
        <dbReference type="PROSITE" id="PS51462"/>
    </source>
</evidence>
<dbReference type="AlphaFoldDB" id="A0AAJ4R8K0"/>
<dbReference type="CDD" id="cd02883">
    <property type="entry name" value="NUDIX_Hydrolase"/>
    <property type="match status" value="1"/>
</dbReference>
<organism evidence="6 7">
    <name type="scientific">Halosegnis longus</name>
    <dbReference type="NCBI Taxonomy" id="2216012"/>
    <lineage>
        <taxon>Archaea</taxon>
        <taxon>Methanobacteriati</taxon>
        <taxon>Methanobacteriota</taxon>
        <taxon>Stenosarchaea group</taxon>
        <taxon>Halobacteria</taxon>
        <taxon>Halobacteriales</taxon>
        <taxon>Natronomonadaceae</taxon>
        <taxon>Halosegnis</taxon>
    </lineage>
</organism>
<accession>A0AAJ4R8K0</accession>
<dbReference type="GO" id="GO:0016787">
    <property type="term" value="F:hydrolase activity"/>
    <property type="evidence" value="ECO:0007669"/>
    <property type="project" value="UniProtKB-KW"/>
</dbReference>
<name>A0AAJ4R8K0_9EURY</name>
<gene>
    <name evidence="6" type="ORF">Nmn1133_07260</name>
</gene>
<dbReference type="PANTHER" id="PTHR43046">
    <property type="entry name" value="GDP-MANNOSE MANNOSYL HYDROLASE"/>
    <property type="match status" value="1"/>
</dbReference>
<evidence type="ECO:0000313" key="6">
    <source>
        <dbReference type="EMBL" id="RNJ26488.1"/>
    </source>
</evidence>